<keyword evidence="3" id="KW-1185">Reference proteome</keyword>
<organism evidence="2 3">
    <name type="scientific">Actinoallomurus bryophytorum</name>
    <dbReference type="NCBI Taxonomy" id="1490222"/>
    <lineage>
        <taxon>Bacteria</taxon>
        <taxon>Bacillati</taxon>
        <taxon>Actinomycetota</taxon>
        <taxon>Actinomycetes</taxon>
        <taxon>Streptosporangiales</taxon>
        <taxon>Thermomonosporaceae</taxon>
        <taxon>Actinoallomurus</taxon>
    </lineage>
</organism>
<evidence type="ECO:0000313" key="2">
    <source>
        <dbReference type="EMBL" id="TQM00360.1"/>
    </source>
</evidence>
<proteinExistence type="predicted"/>
<accession>A0A543CTC4</accession>
<dbReference type="PROSITE" id="PS51318">
    <property type="entry name" value="TAT"/>
    <property type="match status" value="1"/>
</dbReference>
<dbReference type="Gene3D" id="3.40.710.10">
    <property type="entry name" value="DD-peptidase/beta-lactamase superfamily"/>
    <property type="match status" value="1"/>
</dbReference>
<protein>
    <submittedName>
        <fullName evidence="2">CubicO group peptidase (Beta-lactamase class C family)</fullName>
    </submittedName>
</protein>
<evidence type="ECO:0000259" key="1">
    <source>
        <dbReference type="Pfam" id="PF00144"/>
    </source>
</evidence>
<sequence>MTADRLSRRDFGRLTGLAGAAVALPGRASASERGWRMTGRWLPGLGEFDATVMGFMEDRAITCGSLAMARNGRLVLARGYTWSTGPVPATSPTSLFRTASVTKPVTAAAVLRLMQDGRLKPDDRAAGLLGLSTSADPRLADVTVLRLLQHLGGWSRERSADPMFDDGAIAGALGKRLPIGQEDIVRHVTSRALDQAPGTAYVYSNYGYLLLGRIIEKVTGTTYAKYVQDAVLTPLAIRRMRLGRTLVPAAGEVTYHSQYKSTTVMDPSGTLVAAPYGSFNHENNAFNCGWLASAVDLVRFARIFDGVTPVLSPASAARAFAPPETGTRGNGRYYGCGWHVRPAGGRTVAWHTGSLPGTYTLLVRRFDGLAWAAMFDQRDDPSGERYRDIDGALHDTADDVGTWPAGDLGGSL</sequence>
<evidence type="ECO:0000313" key="3">
    <source>
        <dbReference type="Proteomes" id="UP000316096"/>
    </source>
</evidence>
<dbReference type="InterPro" id="IPR006311">
    <property type="entry name" value="TAT_signal"/>
</dbReference>
<dbReference type="AlphaFoldDB" id="A0A543CTC4"/>
<dbReference type="PANTHER" id="PTHR46825">
    <property type="entry name" value="D-ALANYL-D-ALANINE-CARBOXYPEPTIDASE/ENDOPEPTIDASE AMPH"/>
    <property type="match status" value="1"/>
</dbReference>
<dbReference type="InterPro" id="IPR001466">
    <property type="entry name" value="Beta-lactam-related"/>
</dbReference>
<dbReference type="SUPFAM" id="SSF56601">
    <property type="entry name" value="beta-lactamase/transpeptidase-like"/>
    <property type="match status" value="1"/>
</dbReference>
<dbReference type="EMBL" id="VFOZ01000001">
    <property type="protein sequence ID" value="TQM00360.1"/>
    <property type="molecule type" value="Genomic_DNA"/>
</dbReference>
<dbReference type="OrthoDB" id="262125at2"/>
<comment type="caution">
    <text evidence="2">The sequence shown here is derived from an EMBL/GenBank/DDBJ whole genome shotgun (WGS) entry which is preliminary data.</text>
</comment>
<reference evidence="2 3" key="1">
    <citation type="submission" date="2019-06" db="EMBL/GenBank/DDBJ databases">
        <title>Sequencing the genomes of 1000 actinobacteria strains.</title>
        <authorList>
            <person name="Klenk H.-P."/>
        </authorList>
    </citation>
    <scope>NUCLEOTIDE SEQUENCE [LARGE SCALE GENOMIC DNA]</scope>
    <source>
        <strain evidence="2 3">DSM 102200</strain>
    </source>
</reference>
<dbReference type="Pfam" id="PF00144">
    <property type="entry name" value="Beta-lactamase"/>
    <property type="match status" value="1"/>
</dbReference>
<dbReference type="InterPro" id="IPR050491">
    <property type="entry name" value="AmpC-like"/>
</dbReference>
<dbReference type="InterPro" id="IPR012338">
    <property type="entry name" value="Beta-lactam/transpept-like"/>
</dbReference>
<dbReference type="PANTHER" id="PTHR46825:SF9">
    <property type="entry name" value="BETA-LACTAMASE-RELATED DOMAIN-CONTAINING PROTEIN"/>
    <property type="match status" value="1"/>
</dbReference>
<feature type="domain" description="Beta-lactamase-related" evidence="1">
    <location>
        <begin position="48"/>
        <end position="387"/>
    </location>
</feature>
<dbReference type="RefSeq" id="WP_141959833.1">
    <property type="nucleotide sequence ID" value="NZ_VFOZ01000001.1"/>
</dbReference>
<gene>
    <name evidence="2" type="ORF">FB559_6072</name>
</gene>
<name>A0A543CTC4_9ACTN</name>
<dbReference type="Proteomes" id="UP000316096">
    <property type="component" value="Unassembled WGS sequence"/>
</dbReference>